<dbReference type="CDD" id="cd08349">
    <property type="entry name" value="BLMA_like"/>
    <property type="match status" value="1"/>
</dbReference>
<gene>
    <name evidence="5" type="ORF">GCM10023092_01170</name>
</gene>
<evidence type="ECO:0000256" key="2">
    <source>
        <dbReference type="ARBA" id="ARBA00021572"/>
    </source>
</evidence>
<keyword evidence="6" id="KW-1185">Reference proteome</keyword>
<dbReference type="SUPFAM" id="SSF54593">
    <property type="entry name" value="Glyoxalase/Bleomycin resistance protein/Dihydroxybiphenyl dioxygenase"/>
    <property type="match status" value="1"/>
</dbReference>
<keyword evidence="3" id="KW-0046">Antibiotic resistance</keyword>
<dbReference type="InterPro" id="IPR004360">
    <property type="entry name" value="Glyas_Fos-R_dOase_dom"/>
</dbReference>
<proteinExistence type="inferred from homology"/>
<evidence type="ECO:0000256" key="3">
    <source>
        <dbReference type="ARBA" id="ARBA00023251"/>
    </source>
</evidence>
<dbReference type="Gene3D" id="3.10.180.10">
    <property type="entry name" value="2,3-Dihydroxybiphenyl 1,2-Dioxygenase, domain 1"/>
    <property type="match status" value="1"/>
</dbReference>
<comment type="caution">
    <text evidence="5">The sequence shown here is derived from an EMBL/GenBank/DDBJ whole genome shotgun (WGS) entry which is preliminary data.</text>
</comment>
<dbReference type="InterPro" id="IPR037523">
    <property type="entry name" value="VOC_core"/>
</dbReference>
<evidence type="ECO:0000259" key="4">
    <source>
        <dbReference type="PROSITE" id="PS51819"/>
    </source>
</evidence>
<reference evidence="6" key="1">
    <citation type="journal article" date="2019" name="Int. J. Syst. Evol. Microbiol.">
        <title>The Global Catalogue of Microorganisms (GCM) 10K type strain sequencing project: providing services to taxonomists for standard genome sequencing and annotation.</title>
        <authorList>
            <consortium name="The Broad Institute Genomics Platform"/>
            <consortium name="The Broad Institute Genome Sequencing Center for Infectious Disease"/>
            <person name="Wu L."/>
            <person name="Ma J."/>
        </authorList>
    </citation>
    <scope>NUCLEOTIDE SEQUENCE [LARGE SCALE GENOMIC DNA]</scope>
    <source>
        <strain evidence="6">JCM 31921</strain>
    </source>
</reference>
<protein>
    <recommendedName>
        <fullName evidence="2">Bleomycin resistance protein</fullName>
    </recommendedName>
</protein>
<feature type="domain" description="VOC" evidence="4">
    <location>
        <begin position="6"/>
        <end position="119"/>
    </location>
</feature>
<sequence>MNSLFMLTDIHPKLPMRDMEATVTFYADRLGFSVTGRYTEYLILRKDAVELHFFSFPGLDPENNYGQVYIRVQDIDSWYTRVQSQVSIHPNAPLQQKPWGLKEFAILDPDNNLLTFGSLC</sequence>
<dbReference type="InterPro" id="IPR000335">
    <property type="entry name" value="Bleomycin-R"/>
</dbReference>
<dbReference type="Proteomes" id="UP001501410">
    <property type="component" value="Unassembled WGS sequence"/>
</dbReference>
<organism evidence="5 6">
    <name type="scientific">Rurimicrobium arvi</name>
    <dbReference type="NCBI Taxonomy" id="2049916"/>
    <lineage>
        <taxon>Bacteria</taxon>
        <taxon>Pseudomonadati</taxon>
        <taxon>Bacteroidota</taxon>
        <taxon>Chitinophagia</taxon>
        <taxon>Chitinophagales</taxon>
        <taxon>Chitinophagaceae</taxon>
        <taxon>Rurimicrobium</taxon>
    </lineage>
</organism>
<evidence type="ECO:0000313" key="6">
    <source>
        <dbReference type="Proteomes" id="UP001501410"/>
    </source>
</evidence>
<name>A0ABP8MDF6_9BACT</name>
<dbReference type="PROSITE" id="PS51819">
    <property type="entry name" value="VOC"/>
    <property type="match status" value="1"/>
</dbReference>
<dbReference type="InterPro" id="IPR029068">
    <property type="entry name" value="Glyas_Bleomycin-R_OHBP_Dase"/>
</dbReference>
<evidence type="ECO:0000313" key="5">
    <source>
        <dbReference type="EMBL" id="GAA4448510.1"/>
    </source>
</evidence>
<dbReference type="Pfam" id="PF00903">
    <property type="entry name" value="Glyoxalase"/>
    <property type="match status" value="1"/>
</dbReference>
<accession>A0ABP8MDF6</accession>
<dbReference type="EMBL" id="BAABEZ010000001">
    <property type="protein sequence ID" value="GAA4448510.1"/>
    <property type="molecule type" value="Genomic_DNA"/>
</dbReference>
<evidence type="ECO:0000256" key="1">
    <source>
        <dbReference type="ARBA" id="ARBA00011051"/>
    </source>
</evidence>
<comment type="similarity">
    <text evidence="1">Belongs to the bleomycin resistance protein family.</text>
</comment>